<protein>
    <recommendedName>
        <fullName evidence="4">Lipoprotein</fullName>
    </recommendedName>
</protein>
<evidence type="ECO:0000256" key="1">
    <source>
        <dbReference type="SAM" id="MobiDB-lite"/>
    </source>
</evidence>
<evidence type="ECO:0008006" key="4">
    <source>
        <dbReference type="Google" id="ProtNLM"/>
    </source>
</evidence>
<dbReference type="EMBL" id="JALQCW010000092">
    <property type="protein sequence ID" value="MCK9801846.1"/>
    <property type="molecule type" value="Genomic_DNA"/>
</dbReference>
<gene>
    <name evidence="2" type="ORF">M1B34_30300</name>
</gene>
<name>A0A9X2C922_9PSED</name>
<comment type="caution">
    <text evidence="2">The sequence shown here is derived from an EMBL/GenBank/DDBJ whole genome shotgun (WGS) entry which is preliminary data.</text>
</comment>
<reference evidence="2 3" key="2">
    <citation type="journal article" date="2023" name="Plant Pathol.">
        <title>Dismantling and reorganizing Pseudomonas marginalis sensu#lato.</title>
        <authorList>
            <person name="Sawada H."/>
            <person name="Fujikawa T."/>
            <person name="Satou M."/>
        </authorList>
    </citation>
    <scope>NUCLEOTIDE SEQUENCE [LARGE SCALE GENOMIC DNA]</scope>
    <source>
        <strain evidence="2 3">MAFF 302030</strain>
    </source>
</reference>
<feature type="region of interest" description="Disordered" evidence="1">
    <location>
        <begin position="138"/>
        <end position="157"/>
    </location>
</feature>
<accession>A0A9X2C922</accession>
<evidence type="ECO:0000313" key="3">
    <source>
        <dbReference type="Proteomes" id="UP001155059"/>
    </source>
</evidence>
<dbReference type="AlphaFoldDB" id="A0A9X2C922"/>
<dbReference type="PROSITE" id="PS51257">
    <property type="entry name" value="PROKAR_LIPOPROTEIN"/>
    <property type="match status" value="1"/>
</dbReference>
<proteinExistence type="predicted"/>
<sequence length="157" mass="17299">MNNSRALKCLCLLFFVLSGCRVQTLYLNGQARGQVVDAMSGVPIAGAKGVFCGARFLTRDDGGFEVEEATDWEWVMVLAGRSPQDTPHPCYMSIAAPGYQARQWLAPFAVGYDFPIRLLPTTSTLHYRLEAPVNDEGLMPSLQMPPQRDEVFPEAGN</sequence>
<dbReference type="Proteomes" id="UP001155059">
    <property type="component" value="Unassembled WGS sequence"/>
</dbReference>
<organism evidence="2 3">
    <name type="scientific">Pseudomonas morbosilactucae</name>
    <dbReference type="NCBI Taxonomy" id="2938197"/>
    <lineage>
        <taxon>Bacteria</taxon>
        <taxon>Pseudomonadati</taxon>
        <taxon>Pseudomonadota</taxon>
        <taxon>Gammaproteobacteria</taxon>
        <taxon>Pseudomonadales</taxon>
        <taxon>Pseudomonadaceae</taxon>
        <taxon>Pseudomonas</taxon>
    </lineage>
</organism>
<dbReference type="RefSeq" id="WP_268267050.1">
    <property type="nucleotide sequence ID" value="NZ_JALQCW010000092.1"/>
</dbReference>
<evidence type="ECO:0000313" key="2">
    <source>
        <dbReference type="EMBL" id="MCK9801846.1"/>
    </source>
</evidence>
<reference evidence="2 3" key="1">
    <citation type="journal article" date="2022" name="Int. J. Syst. Evol. Microbiol.">
        <title>Pseudomonas aegrilactucae sp. nov. and Pseudomonas morbosilactucae sp. nov., pathogens causing bacterial rot of lettuce in Japan.</title>
        <authorList>
            <person name="Sawada H."/>
            <person name="Fujikawa T."/>
            <person name="Satou M."/>
        </authorList>
    </citation>
    <scope>NUCLEOTIDE SEQUENCE [LARGE SCALE GENOMIC DNA]</scope>
    <source>
        <strain evidence="2 3">MAFF 302030</strain>
    </source>
</reference>